<dbReference type="InterPro" id="IPR058710">
    <property type="entry name" value="PEPCK_lobe_2"/>
</dbReference>
<sequence length="1113" mass="123751">MAKSLDTATISLRLALLGYMPDAVTAGEEGVRLVAPVLAKQRELARRQGPLLSPIGTRIEGFLADYFSGTDWDWRLPPRTLVLDEPGLARAMSLPKGRDEFHSEHLSSYRLANGVLHNPTNDRRTTKGVFHIAEGGLPIQDDKIAVPREVAARIFDAALHPPREALLVPWTADAPEPAYAWASLLLRPVVVPEVPGFTPQRSMEIRFFAPATLLANLDFVEGIFGNAGDPFLADNDAALDPTTWTGHTGAVILAPHLTKLRKKDLGLPHHDDATERQRRDGQCWSDEDELYNGGTAFKLCVRDERGVIVTVIADNYFGYCKKEVKAQISYAANLLGLVEEEHSGGALAFPRYNLGSTFSTEATPGFTFDDVVARDPDLWEVVDGGYATHSRLDDVVLVPSPATYSLRDAKISWGEGEHRRELPLRADVVHTSPDGYQVELTRWGVDDPQWALVGTRPTPTQAHKPATVSGGGKSEISKSITDAFVEANVYLQDFRQDLELVRRIVDRDFSDRFIDKSVVDERPLLSEDRSLGSVIKLLSPADDFTAEYNAWVEQIPHHVKELVFTVKNAHRREWGRDWMSHFSVPTVNGRAGHALRLDDAKIHVNMLRVGFDSDGSWRLFGLRHDFRPAAKVQTEDDITASITAPGPGGNALSRKYVTNCERLLFQRPDDAIHRGYDKQTERDIAAGAFLSNFAPLERSDAQAIMSDTMGAWEYSEPMRELIRSVADGEHEERYFVSSAHPRIVDGARTKNPRYLQERPDLADARATALADLASHLAGKVPAERPVRHSVDVVVGGRRNNPAEENIPPLCAYAPLHHMELPELMMEFISSMTGKSPSTTGAGSEGAMTKGPFNPLPSVYDLNAALLSFALGGYDGWISSAGVVGPSVRVDHDISLLVPELFARMSPEERDAGSLLAEGALEPVPDFEHDGELVLASRLGFRMTKKFTTKYFGRIFMHPHAVFTAEMLQPELQGIEEYAASVRTIVETHRRVAQTYFDDGIADLAVPPLKIVLGIMAYGEYEGLRLESPDFRKQFEREHILASDWYEERLDSAVRAEEEMRNRSIAHIEAFVSDEFNAEASERLHLREKLEQLRSNRPVKQSLRGTIGRQARYA</sequence>
<reference evidence="2 3" key="1">
    <citation type="submission" date="2019-07" db="EMBL/GenBank/DDBJ databases">
        <authorList>
            <person name="Zhou L.-Y."/>
        </authorList>
    </citation>
    <scope>NUCLEOTIDE SEQUENCE [LARGE SCALE GENOMIC DNA]</scope>
    <source>
        <strain evidence="2 3">YIM 101269</strain>
    </source>
</reference>
<protein>
    <recommendedName>
        <fullName evidence="1">PPi-type phosphoenolpyruvate carboxykinase lobe 2 domain-containing protein</fullName>
    </recommendedName>
</protein>
<comment type="caution">
    <text evidence="2">The sequence shown here is derived from an EMBL/GenBank/DDBJ whole genome shotgun (WGS) entry which is preliminary data.</text>
</comment>
<accession>A0A553K091</accession>
<evidence type="ECO:0000313" key="3">
    <source>
        <dbReference type="Proteomes" id="UP000317638"/>
    </source>
</evidence>
<dbReference type="OrthoDB" id="366044at2"/>
<feature type="domain" description="PPi-type phosphoenolpyruvate carboxykinase lobe 2" evidence="1">
    <location>
        <begin position="492"/>
        <end position="596"/>
    </location>
</feature>
<organism evidence="2 3">
    <name type="scientific">Tessaracoccus rhinocerotis</name>
    <dbReference type="NCBI Taxonomy" id="1689449"/>
    <lineage>
        <taxon>Bacteria</taxon>
        <taxon>Bacillati</taxon>
        <taxon>Actinomycetota</taxon>
        <taxon>Actinomycetes</taxon>
        <taxon>Propionibacteriales</taxon>
        <taxon>Propionibacteriaceae</taxon>
        <taxon>Tessaracoccus</taxon>
    </lineage>
</organism>
<evidence type="ECO:0000313" key="2">
    <source>
        <dbReference type="EMBL" id="TRY18119.1"/>
    </source>
</evidence>
<name>A0A553K091_9ACTN</name>
<gene>
    <name evidence="2" type="ORF">FOJ82_08660</name>
</gene>
<dbReference type="EMBL" id="VKKG01000003">
    <property type="protein sequence ID" value="TRY18119.1"/>
    <property type="molecule type" value="Genomic_DNA"/>
</dbReference>
<dbReference type="Proteomes" id="UP000317638">
    <property type="component" value="Unassembled WGS sequence"/>
</dbReference>
<dbReference type="AlphaFoldDB" id="A0A553K091"/>
<proteinExistence type="predicted"/>
<keyword evidence="3" id="KW-1185">Reference proteome</keyword>
<dbReference type="Pfam" id="PF26300">
    <property type="entry name" value="PEPCK_PPi_lobe_2"/>
    <property type="match status" value="1"/>
</dbReference>
<dbReference type="RefSeq" id="WP_143938095.1">
    <property type="nucleotide sequence ID" value="NZ_VKKG01000003.1"/>
</dbReference>
<evidence type="ECO:0000259" key="1">
    <source>
        <dbReference type="Pfam" id="PF26300"/>
    </source>
</evidence>